<protein>
    <submittedName>
        <fullName evidence="2">Uncharacterized protein</fullName>
    </submittedName>
</protein>
<evidence type="ECO:0000256" key="1">
    <source>
        <dbReference type="SAM" id="MobiDB-lite"/>
    </source>
</evidence>
<name>A0A6A6T6T2_9PLEO</name>
<dbReference type="EMBL" id="MU004345">
    <property type="protein sequence ID" value="KAF2655709.1"/>
    <property type="molecule type" value="Genomic_DNA"/>
</dbReference>
<dbReference type="AlphaFoldDB" id="A0A6A6T6T2"/>
<accession>A0A6A6T6T2</accession>
<feature type="compositionally biased region" description="Low complexity" evidence="1">
    <location>
        <begin position="749"/>
        <end position="764"/>
    </location>
</feature>
<evidence type="ECO:0000313" key="3">
    <source>
        <dbReference type="Proteomes" id="UP000799324"/>
    </source>
</evidence>
<feature type="compositionally biased region" description="Basic and acidic residues" evidence="1">
    <location>
        <begin position="444"/>
        <end position="472"/>
    </location>
</feature>
<reference evidence="2" key="1">
    <citation type="journal article" date="2020" name="Stud. Mycol.">
        <title>101 Dothideomycetes genomes: a test case for predicting lifestyles and emergence of pathogens.</title>
        <authorList>
            <person name="Haridas S."/>
            <person name="Albert R."/>
            <person name="Binder M."/>
            <person name="Bloem J."/>
            <person name="Labutti K."/>
            <person name="Salamov A."/>
            <person name="Andreopoulos B."/>
            <person name="Baker S."/>
            <person name="Barry K."/>
            <person name="Bills G."/>
            <person name="Bluhm B."/>
            <person name="Cannon C."/>
            <person name="Castanera R."/>
            <person name="Culley D."/>
            <person name="Daum C."/>
            <person name="Ezra D."/>
            <person name="Gonzalez J."/>
            <person name="Henrissat B."/>
            <person name="Kuo A."/>
            <person name="Liang C."/>
            <person name="Lipzen A."/>
            <person name="Lutzoni F."/>
            <person name="Magnuson J."/>
            <person name="Mondo S."/>
            <person name="Nolan M."/>
            <person name="Ohm R."/>
            <person name="Pangilinan J."/>
            <person name="Park H.-J."/>
            <person name="Ramirez L."/>
            <person name="Alfaro M."/>
            <person name="Sun H."/>
            <person name="Tritt A."/>
            <person name="Yoshinaga Y."/>
            <person name="Zwiers L.-H."/>
            <person name="Turgeon B."/>
            <person name="Goodwin S."/>
            <person name="Spatafora J."/>
            <person name="Crous P."/>
            <person name="Grigoriev I."/>
        </authorList>
    </citation>
    <scope>NUCLEOTIDE SEQUENCE</scope>
    <source>
        <strain evidence="2">CBS 122681</strain>
    </source>
</reference>
<feature type="compositionally biased region" description="Basic and acidic residues" evidence="1">
    <location>
        <begin position="485"/>
        <end position="508"/>
    </location>
</feature>
<feature type="region of interest" description="Disordered" evidence="1">
    <location>
        <begin position="749"/>
        <end position="859"/>
    </location>
</feature>
<feature type="compositionally biased region" description="Low complexity" evidence="1">
    <location>
        <begin position="808"/>
        <end position="835"/>
    </location>
</feature>
<dbReference type="Proteomes" id="UP000799324">
    <property type="component" value="Unassembled WGS sequence"/>
</dbReference>
<feature type="compositionally biased region" description="Acidic residues" evidence="1">
    <location>
        <begin position="656"/>
        <end position="667"/>
    </location>
</feature>
<gene>
    <name evidence="2" type="ORF">K491DRAFT_678641</name>
</gene>
<evidence type="ECO:0000313" key="2">
    <source>
        <dbReference type="EMBL" id="KAF2655709.1"/>
    </source>
</evidence>
<sequence>MANKTNSKSSVTAPAAVSAIQDRQRAALSAFVPVYFTTSETDVRATTGCQADIYVQSAWLIYMPKLVDAFGLHGTISKQTESTVTNTPAVEPTPEVLQNAEGFGQDEKGNETGQANEEMAIDALMSDVQGEKLTEDGQKENDVGTSATHNAMESPLNETISLVTALIVPDSYRRPFLTYFSFMKSYFALPRRPLVGPSNKPSAYKLPDLLPSTILQDHGTARRQLEEFAMMYVEFAAKFELKVFQEWLMLCMRKILGSMNKTRDVVWCVEFVREVWAPGEAVSANEVECEGLSRDEEGDVMMTNISAVDEENNVDKLRADGISLLKRLILYSIHQLWRLPRKDEIDTNTIEAEYAEIRNIVTPQEWNEARDLYNADWARLWTFDEEIWYVNDEYDQITKERFLLDAAQYRVERDIETAEREEIAAEQEARERKEEEMRRIMEAEAQRKQEALQRRREADQKRKDARAAKQEQARQAQVLAAQQAADEKAAEEARQQRAALEEQRKRSHLEPVRGVVSYTYTNKADGASGTTRHYDNVDTFVLRFKISNKAHLKTLRDRGRLSKDDFLAILPRAPTRGRGRAKDRVVDDTPNLTKWAQHWHGMRDSQGKMTEEGYTAWLEVVDEFEARRRAKEDVAEKTGGVGAGGDENPNVYQNENQDEDEHDDEVETKDATWHSHLPQIQDPTPPALKWAQYLAGDRDAYGRLLNANAHSNTNSQTQIHRRAARATVSIPIRSASLSLSKPTDAAAAAAAPSASTAHSTPAARSTRKRKASATPMPAPTPTTRKQKGRVAQVKAGESGRVASLAPRGTGAAAGASEGQGGDADTATLDGDTNGTKAGEVQGQVRRSGRLRTATPKAFG</sequence>
<keyword evidence="3" id="KW-1185">Reference proteome</keyword>
<proteinExistence type="predicted"/>
<feature type="region of interest" description="Disordered" evidence="1">
    <location>
        <begin position="631"/>
        <end position="668"/>
    </location>
</feature>
<feature type="region of interest" description="Disordered" evidence="1">
    <location>
        <begin position="444"/>
        <end position="508"/>
    </location>
</feature>
<feature type="compositionally biased region" description="Low complexity" evidence="1">
    <location>
        <begin position="473"/>
        <end position="484"/>
    </location>
</feature>
<organism evidence="2 3">
    <name type="scientific">Lophiostoma macrostomum CBS 122681</name>
    <dbReference type="NCBI Taxonomy" id="1314788"/>
    <lineage>
        <taxon>Eukaryota</taxon>
        <taxon>Fungi</taxon>
        <taxon>Dikarya</taxon>
        <taxon>Ascomycota</taxon>
        <taxon>Pezizomycotina</taxon>
        <taxon>Dothideomycetes</taxon>
        <taxon>Pleosporomycetidae</taxon>
        <taxon>Pleosporales</taxon>
        <taxon>Lophiostomataceae</taxon>
        <taxon>Lophiostoma</taxon>
    </lineage>
</organism>